<evidence type="ECO:0000313" key="12">
    <source>
        <dbReference type="Proteomes" id="UP000289340"/>
    </source>
</evidence>
<sequence>MNISVWEKNKMFRSLFLIPLLLHTILAKKTALPNLPTPQVPPQQWSTLSGNEPLVIARGGFSGLFPEGSPDAIGLAQGISVFLCNLQLTKDGGAFCVTGTTLDNTTTISLVDPKEKTYNVDGKDVQGHFSFDYTGLLIEQNVSMTQAIYSRPNFYDGASPVLNLDALLSGKSPPRTWLNVQNAALYIENGVQVVDIVLELLKVYQIEFVSSSDIGFLKSISGKSNKATKVVFKLLNNNKVEPSTKKPYGSIVKDLVTIKSFASGIMVPKEYIWPVKPDKYLGLPTTLVADAHKSGLEVYASGFANDFFTSYSYDYDPVAEYLQFVDRGDSVDGVVTDFPATASNAIACFAHNNTLPKKAPTLIISNNGASGVYPGSSDLAYQKAIDDGADIIDCSVQMTKDGIAFCSESTDLTSDTTAMPKFMSRSSSVPEIQPKSGIFSFDLTWKEIQTLKPQMVSKSSDFLRNPANKTSGKIVTLSEFLELAKAKAVPGILVNIQNAPYLASKKGLDIVDAVSIALINATFDKQTKQQVLIQSDDSSVLSRFKDIPSYKRVMLLIDKMGDVPKQSAEEIKKHADAVNLPKTSILKISNAILVGMTSIVQELKDANLTVFVHSLKNEYTTLAFDYWSDPNVEIATYIQIAKVDGIVTDFPATASRFMRSPCSIPTNDPSILPAKPGDLLNTIPTEIQPPALAPLPPLEVANVVDPPLPAVTKSSKNSTVAEPADAGATPASPPLPSGARANVASSGLSIITILVFAMLFAAHQ</sequence>
<dbReference type="Gene3D" id="3.20.20.190">
    <property type="entry name" value="Phosphatidylinositol (PI) phosphodiesterase"/>
    <property type="match status" value="2"/>
</dbReference>
<feature type="signal peptide" evidence="9">
    <location>
        <begin position="1"/>
        <end position="27"/>
    </location>
</feature>
<organism evidence="11 12">
    <name type="scientific">Glycine soja</name>
    <name type="common">Wild soybean</name>
    <dbReference type="NCBI Taxonomy" id="3848"/>
    <lineage>
        <taxon>Eukaryota</taxon>
        <taxon>Viridiplantae</taxon>
        <taxon>Streptophyta</taxon>
        <taxon>Embryophyta</taxon>
        <taxon>Tracheophyta</taxon>
        <taxon>Spermatophyta</taxon>
        <taxon>Magnoliopsida</taxon>
        <taxon>eudicotyledons</taxon>
        <taxon>Gunneridae</taxon>
        <taxon>Pentapetalae</taxon>
        <taxon>rosids</taxon>
        <taxon>fabids</taxon>
        <taxon>Fabales</taxon>
        <taxon>Fabaceae</taxon>
        <taxon>Papilionoideae</taxon>
        <taxon>50 kb inversion clade</taxon>
        <taxon>NPAAA clade</taxon>
        <taxon>indigoferoid/millettioid clade</taxon>
        <taxon>Phaseoleae</taxon>
        <taxon>Glycine</taxon>
        <taxon>Glycine subgen. Soja</taxon>
    </lineage>
</organism>
<evidence type="ECO:0000256" key="9">
    <source>
        <dbReference type="SAM" id="SignalP"/>
    </source>
</evidence>
<evidence type="ECO:0000313" key="11">
    <source>
        <dbReference type="EMBL" id="RZB55750.1"/>
    </source>
</evidence>
<gene>
    <name evidence="11" type="ORF">D0Y65_045167</name>
</gene>
<dbReference type="InterPro" id="IPR030395">
    <property type="entry name" value="GP_PDE_dom"/>
</dbReference>
<reference evidence="11 12" key="1">
    <citation type="submission" date="2018-09" db="EMBL/GenBank/DDBJ databases">
        <title>A high-quality reference genome of wild soybean provides a powerful tool to mine soybean genomes.</title>
        <authorList>
            <person name="Xie M."/>
            <person name="Chung C.Y.L."/>
            <person name="Li M.-W."/>
            <person name="Wong F.-L."/>
            <person name="Chan T.-F."/>
            <person name="Lam H.-M."/>
        </authorList>
    </citation>
    <scope>NUCLEOTIDE SEQUENCE [LARGE SCALE GENOMIC DNA]</scope>
    <source>
        <strain evidence="12">cv. W05</strain>
        <tissue evidence="11">Hypocotyl of etiolated seedlings</tissue>
    </source>
</reference>
<keyword evidence="2 9" id="KW-0732">Signal</keyword>
<dbReference type="Proteomes" id="UP000289340">
    <property type="component" value="Chromosome 17"/>
</dbReference>
<comment type="catalytic activity">
    <reaction evidence="6">
        <text>a sn-glycero-3-phosphodiester + H2O = an alcohol + sn-glycerol 3-phosphate + H(+)</text>
        <dbReference type="Rhea" id="RHEA:12969"/>
        <dbReference type="ChEBI" id="CHEBI:15377"/>
        <dbReference type="ChEBI" id="CHEBI:15378"/>
        <dbReference type="ChEBI" id="CHEBI:30879"/>
        <dbReference type="ChEBI" id="CHEBI:57597"/>
        <dbReference type="ChEBI" id="CHEBI:83408"/>
        <dbReference type="EC" id="3.1.4.46"/>
    </reaction>
</comment>
<keyword evidence="5" id="KW-0325">Glycoprotein</keyword>
<dbReference type="InterPro" id="IPR017946">
    <property type="entry name" value="PLC-like_Pdiesterase_TIM-brl"/>
</dbReference>
<evidence type="ECO:0000256" key="4">
    <source>
        <dbReference type="ARBA" id="ARBA00022801"/>
    </source>
</evidence>
<dbReference type="GO" id="GO:0006071">
    <property type="term" value="P:glycerol metabolic process"/>
    <property type="evidence" value="ECO:0007669"/>
    <property type="project" value="UniProtKB-KW"/>
</dbReference>
<accession>A0A445G3I9</accession>
<dbReference type="PROSITE" id="PS51704">
    <property type="entry name" value="GP_PDE"/>
    <property type="match status" value="2"/>
</dbReference>
<keyword evidence="4" id="KW-0378">Hydrolase</keyword>
<keyword evidence="8" id="KW-1133">Transmembrane helix</keyword>
<dbReference type="Pfam" id="PF03009">
    <property type="entry name" value="GDPD"/>
    <property type="match status" value="1"/>
</dbReference>
<dbReference type="Gramene" id="XM_028352436.1">
    <property type="protein sequence ID" value="XP_028208237.1"/>
    <property type="gene ID" value="LOC114391428"/>
</dbReference>
<comment type="caution">
    <text evidence="11">The sequence shown here is derived from an EMBL/GenBank/DDBJ whole genome shotgun (WGS) entry which is preliminary data.</text>
</comment>
<feature type="chain" id="PRO_5019274834" description="glycerophosphodiester phosphodiesterase" evidence="9">
    <location>
        <begin position="28"/>
        <end position="764"/>
    </location>
</feature>
<evidence type="ECO:0000256" key="1">
    <source>
        <dbReference type="ARBA" id="ARBA00012247"/>
    </source>
</evidence>
<evidence type="ECO:0000259" key="10">
    <source>
        <dbReference type="PROSITE" id="PS51704"/>
    </source>
</evidence>
<feature type="domain" description="GP-PDE" evidence="10">
    <location>
        <begin position="53"/>
        <end position="346"/>
    </location>
</feature>
<dbReference type="PANTHER" id="PTHR43620:SF44">
    <property type="entry name" value="GLYCEROPHOSPHODIESTER PHOSPHODIESTERASE GDPDL6-RELATED"/>
    <property type="match status" value="1"/>
</dbReference>
<dbReference type="CDD" id="cd08604">
    <property type="entry name" value="GDPD_SHV3_repeat_2"/>
    <property type="match status" value="1"/>
</dbReference>
<dbReference type="GO" id="GO:0006629">
    <property type="term" value="P:lipid metabolic process"/>
    <property type="evidence" value="ECO:0007669"/>
    <property type="project" value="InterPro"/>
</dbReference>
<evidence type="ECO:0000256" key="8">
    <source>
        <dbReference type="SAM" id="Phobius"/>
    </source>
</evidence>
<dbReference type="FunFam" id="3.20.20.190:FF:000011">
    <property type="entry name" value="Glycerophosphodiester phosphodiesterase GDPDL3"/>
    <property type="match status" value="2"/>
</dbReference>
<feature type="region of interest" description="Disordered" evidence="7">
    <location>
        <begin position="712"/>
        <end position="739"/>
    </location>
</feature>
<dbReference type="EMBL" id="QZWG01000017">
    <property type="protein sequence ID" value="RZB55750.1"/>
    <property type="molecule type" value="Genomic_DNA"/>
</dbReference>
<keyword evidence="3" id="KW-0319">Glycerol metabolism</keyword>
<keyword evidence="8" id="KW-0812">Transmembrane</keyword>
<feature type="transmembrane region" description="Helical" evidence="8">
    <location>
        <begin position="743"/>
        <end position="762"/>
    </location>
</feature>
<dbReference type="EC" id="3.1.4.46" evidence="1"/>
<feature type="domain" description="GP-PDE" evidence="10">
    <location>
        <begin position="361"/>
        <end position="658"/>
    </location>
</feature>
<evidence type="ECO:0000256" key="6">
    <source>
        <dbReference type="ARBA" id="ARBA00047512"/>
    </source>
</evidence>
<dbReference type="AlphaFoldDB" id="A0A445G3I9"/>
<dbReference type="SUPFAM" id="SSF51695">
    <property type="entry name" value="PLC-like phosphodiesterases"/>
    <property type="match status" value="2"/>
</dbReference>
<evidence type="ECO:0000256" key="2">
    <source>
        <dbReference type="ARBA" id="ARBA00022729"/>
    </source>
</evidence>
<proteinExistence type="predicted"/>
<evidence type="ECO:0000256" key="3">
    <source>
        <dbReference type="ARBA" id="ARBA00022798"/>
    </source>
</evidence>
<evidence type="ECO:0000256" key="7">
    <source>
        <dbReference type="SAM" id="MobiDB-lite"/>
    </source>
</evidence>
<dbReference type="GO" id="GO:0008889">
    <property type="term" value="F:glycerophosphodiester phosphodiesterase activity"/>
    <property type="evidence" value="ECO:0007669"/>
    <property type="project" value="UniProtKB-EC"/>
</dbReference>
<protein>
    <recommendedName>
        <fullName evidence="1">glycerophosphodiester phosphodiesterase</fullName>
        <ecNumber evidence="1">3.1.4.46</ecNumber>
    </recommendedName>
</protein>
<keyword evidence="12" id="KW-1185">Reference proteome</keyword>
<keyword evidence="8" id="KW-0472">Membrane</keyword>
<evidence type="ECO:0000256" key="5">
    <source>
        <dbReference type="ARBA" id="ARBA00023180"/>
    </source>
</evidence>
<name>A0A445G3I9_GLYSO</name>
<dbReference type="PANTHER" id="PTHR43620">
    <property type="entry name" value="GLYCEROPHOSPHORYL DIESTER PHOSPHODIESTERASE"/>
    <property type="match status" value="1"/>
</dbReference>